<comment type="caution">
    <text evidence="1">The sequence shown here is derived from an EMBL/GenBank/DDBJ whole genome shotgun (WGS) entry which is preliminary data.</text>
</comment>
<dbReference type="SUPFAM" id="SSF118375">
    <property type="entry name" value="Synuclein"/>
    <property type="match status" value="1"/>
</dbReference>
<dbReference type="Gene3D" id="1.10.287.700">
    <property type="entry name" value="Helix hairpin bin"/>
    <property type="match status" value="1"/>
</dbReference>
<name>W4PCZ2_9BACE</name>
<sequence>MKKRIYRVIENVTDCAEDAAENTKDKVIDVGTKAAEKILDVTLDVAEKTEKLKDKVHSAISQAKK</sequence>
<dbReference type="Proteomes" id="UP000018861">
    <property type="component" value="Unassembled WGS sequence"/>
</dbReference>
<dbReference type="InterPro" id="IPR001058">
    <property type="entry name" value="Synuclein"/>
</dbReference>
<dbReference type="AlphaFoldDB" id="W4PCZ2"/>
<accession>W4PCZ2</accession>
<protein>
    <submittedName>
        <fullName evidence="1">Uncharacterized protein</fullName>
    </submittedName>
</protein>
<evidence type="ECO:0000313" key="2">
    <source>
        <dbReference type="Proteomes" id="UP000018861"/>
    </source>
</evidence>
<proteinExistence type="predicted"/>
<reference evidence="1 2" key="1">
    <citation type="journal article" date="2014" name="Genome Announc.">
        <title>Draft Genome Sequences of Three Strains of Bacteroides pyogenes Isolated from a Cat and Swine.</title>
        <authorList>
            <person name="Sakamoto M."/>
            <person name="Oshima K."/>
            <person name="Suda W."/>
            <person name="Kitamura K."/>
            <person name="Iida T."/>
            <person name="Hattori M."/>
            <person name="Ohkuma M."/>
        </authorList>
    </citation>
    <scope>NUCLEOTIDE SEQUENCE [LARGE SCALE GENOMIC DNA]</scope>
    <source>
        <strain evidence="1 2">JCM 6292</strain>
    </source>
</reference>
<organism evidence="1 2">
    <name type="scientific">Bacteroides pyogenes JCM 6292</name>
    <dbReference type="NCBI Taxonomy" id="1235809"/>
    <lineage>
        <taxon>Bacteria</taxon>
        <taxon>Pseudomonadati</taxon>
        <taxon>Bacteroidota</taxon>
        <taxon>Bacteroidia</taxon>
        <taxon>Bacteroidales</taxon>
        <taxon>Bacteroidaceae</taxon>
        <taxon>Bacteroides</taxon>
    </lineage>
</organism>
<evidence type="ECO:0000313" key="1">
    <source>
        <dbReference type="EMBL" id="GAE17039.1"/>
    </source>
</evidence>
<gene>
    <name evidence="1" type="ORF">JCM6292_3572</name>
</gene>
<dbReference type="EMBL" id="BAIQ01000053">
    <property type="protein sequence ID" value="GAE17039.1"/>
    <property type="molecule type" value="Genomic_DNA"/>
</dbReference>
<dbReference type="Pfam" id="PF01387">
    <property type="entry name" value="Synuclein"/>
    <property type="match status" value="1"/>
</dbReference>